<evidence type="ECO:0000259" key="4">
    <source>
        <dbReference type="Pfam" id="PF19087"/>
    </source>
</evidence>
<protein>
    <submittedName>
        <fullName evidence="5">DUF5776 domain-containing protein</fullName>
    </submittedName>
</protein>
<feature type="domain" description="DUF5776" evidence="4">
    <location>
        <begin position="538"/>
        <end position="606"/>
    </location>
</feature>
<dbReference type="RefSeq" id="WP_125693323.1">
    <property type="nucleotide sequence ID" value="NZ_JBHSSK010000021.1"/>
</dbReference>
<dbReference type="Proteomes" id="UP001596254">
    <property type="component" value="Unassembled WGS sequence"/>
</dbReference>
<evidence type="ECO:0000313" key="5">
    <source>
        <dbReference type="EMBL" id="MFC6207178.1"/>
    </source>
</evidence>
<feature type="chain" id="PRO_5046242838" evidence="2">
    <location>
        <begin position="30"/>
        <end position="610"/>
    </location>
</feature>
<name>A0ABW1SSX6_9LACO</name>
<feature type="signal peptide" evidence="2">
    <location>
        <begin position="1"/>
        <end position="29"/>
    </location>
</feature>
<feature type="domain" description="MucBP" evidence="3">
    <location>
        <begin position="308"/>
        <end position="369"/>
    </location>
</feature>
<evidence type="ECO:0000256" key="2">
    <source>
        <dbReference type="SAM" id="SignalP"/>
    </source>
</evidence>
<gene>
    <name evidence="5" type="ORF">ACFP1G_06765</name>
</gene>
<keyword evidence="1" id="KW-0677">Repeat</keyword>
<evidence type="ECO:0000313" key="6">
    <source>
        <dbReference type="Proteomes" id="UP001596254"/>
    </source>
</evidence>
<dbReference type="InterPro" id="IPR044081">
    <property type="entry name" value="DUF5776"/>
</dbReference>
<proteinExistence type="predicted"/>
<accession>A0ABW1SSX6</accession>
<evidence type="ECO:0000259" key="3">
    <source>
        <dbReference type="Pfam" id="PF06458"/>
    </source>
</evidence>
<dbReference type="Gene3D" id="3.10.20.320">
    <property type="entry name" value="Putative peptidoglycan bound protein (lpxtg motif)"/>
    <property type="match status" value="1"/>
</dbReference>
<organism evidence="5 6">
    <name type="scientific">Levilactobacillus tongjiangensis</name>
    <dbReference type="NCBI Taxonomy" id="2486023"/>
    <lineage>
        <taxon>Bacteria</taxon>
        <taxon>Bacillati</taxon>
        <taxon>Bacillota</taxon>
        <taxon>Bacilli</taxon>
        <taxon>Lactobacillales</taxon>
        <taxon>Lactobacillaceae</taxon>
        <taxon>Levilactobacillus</taxon>
    </lineage>
</organism>
<reference evidence="6" key="1">
    <citation type="journal article" date="2019" name="Int. J. Syst. Evol. Microbiol.">
        <title>The Global Catalogue of Microorganisms (GCM) 10K type strain sequencing project: providing services to taxonomists for standard genome sequencing and annotation.</title>
        <authorList>
            <consortium name="The Broad Institute Genomics Platform"/>
            <consortium name="The Broad Institute Genome Sequencing Center for Infectious Disease"/>
            <person name="Wu L."/>
            <person name="Ma J."/>
        </authorList>
    </citation>
    <scope>NUCLEOTIDE SEQUENCE [LARGE SCALE GENOMIC DNA]</scope>
    <source>
        <strain evidence="6">CCM 8905</strain>
    </source>
</reference>
<feature type="domain" description="DUF5776" evidence="4">
    <location>
        <begin position="467"/>
        <end position="533"/>
    </location>
</feature>
<dbReference type="Pfam" id="PF19087">
    <property type="entry name" value="DUF5776"/>
    <property type="match status" value="2"/>
</dbReference>
<comment type="caution">
    <text evidence="5">The sequence shown here is derived from an EMBL/GenBank/DDBJ whole genome shotgun (WGS) entry which is preliminary data.</text>
</comment>
<sequence>MNRALKQITVSGLTLLLLGGIVSPSAARADTTDLPAVAKTATAAETTGDTDVQVSGLEMPYTALQDQTGKQTKIYSYPKLPSVVTATQLSDADYVTWFKDQYPSNETLKNLATVGGSAVKELSGKYDLSVPFIDFMVKSAGGALTVQSVEAQAGGQMAAFAWIIGDGTKFNKHELTQADIKSDFEKNVQPFLEKSPELARMLAEYQRDINLDSESFEAQFSPMVDQTAEMLFGKDYPEDQLANLDSRASYDATIAAYRQPLSHFVKKQADGTYVLDPALSGISGVSVFAEAPETHTTEPTPTPETSQPVTVHYVDAQGNQIAKDKTLTGKLGATYQTAALDIAGYQLNQTPANATGKFTSSKQSVTYTYDAVVQSGSAGATIAPKGTVIYATQKIGLYKQATFTKKARKQWYHKKSRMNRPMFVVTGYAKSKNGVKRYQVRDVNHHSRTAGKTGYVTANAKYTVPVYYATKHSRITVINPQGINGYSKKTLTGKRTHYRQGQVLKVKKIVTHNLTTRFVLSNGRYVTANKQLVKAGKQTMPKKIVVKHAIKRYGTANLTKRNRNYPAGVVLKVKGWTYSNAHNFGKNDTLPYRVSGGYVTANQHFVRTIK</sequence>
<keyword evidence="6" id="KW-1185">Reference proteome</keyword>
<dbReference type="EMBL" id="JBHSSK010000021">
    <property type="protein sequence ID" value="MFC6207178.1"/>
    <property type="molecule type" value="Genomic_DNA"/>
</dbReference>
<dbReference type="Pfam" id="PF06458">
    <property type="entry name" value="MucBP"/>
    <property type="match status" value="1"/>
</dbReference>
<evidence type="ECO:0000256" key="1">
    <source>
        <dbReference type="ARBA" id="ARBA00022737"/>
    </source>
</evidence>
<dbReference type="InterPro" id="IPR009459">
    <property type="entry name" value="MucBP_dom"/>
</dbReference>
<keyword evidence="2" id="KW-0732">Signal</keyword>